<sequence>MSATAKIVDLHEASAEAGPQPAAIEGHIDAVQDGRLFGWAWDRNHPGDRLTVELRLERDGGPPLSLTRVAADRPRPDLAGGGIGDGAHAFEAELALPEGADPVRVVAVVGSPSTGETTIFAQPSPEDQRLDRLLGQHLQRLSERIDALRRDQRQLAAGQQALGRLTREAGEGVAALRADAGRAETAQGEHHDAVVDAVAGPLRELSERIGGLEVFLMRMDQSLRTLDRLLADKSGSPGWPPVVAVLASAGAFLAAMAGMLLFR</sequence>
<protein>
    <submittedName>
        <fullName evidence="2">Uncharacterized protein</fullName>
    </submittedName>
</protein>
<dbReference type="RefSeq" id="WP_209980528.1">
    <property type="nucleotide sequence ID" value="NZ_JAGINO010000004.1"/>
</dbReference>
<gene>
    <name evidence="2" type="ORF">QO018_001605</name>
</gene>
<evidence type="ECO:0000313" key="2">
    <source>
        <dbReference type="EMBL" id="MDQ0532758.1"/>
    </source>
</evidence>
<comment type="caution">
    <text evidence="2">The sequence shown here is derived from an EMBL/GenBank/DDBJ whole genome shotgun (WGS) entry which is preliminary data.</text>
</comment>
<name>A0ABU0MHF0_9PROT</name>
<proteinExistence type="predicted"/>
<organism evidence="2 3">
    <name type="scientific">Azospirillum picis</name>
    <dbReference type="NCBI Taxonomy" id="488438"/>
    <lineage>
        <taxon>Bacteria</taxon>
        <taxon>Pseudomonadati</taxon>
        <taxon>Pseudomonadota</taxon>
        <taxon>Alphaproteobacteria</taxon>
        <taxon>Rhodospirillales</taxon>
        <taxon>Azospirillaceae</taxon>
        <taxon>Azospirillum</taxon>
    </lineage>
</organism>
<dbReference type="Proteomes" id="UP001244552">
    <property type="component" value="Unassembled WGS sequence"/>
</dbReference>
<evidence type="ECO:0000256" key="1">
    <source>
        <dbReference type="SAM" id="Phobius"/>
    </source>
</evidence>
<keyword evidence="1" id="KW-0472">Membrane</keyword>
<evidence type="ECO:0000313" key="3">
    <source>
        <dbReference type="Proteomes" id="UP001244552"/>
    </source>
</evidence>
<dbReference type="EMBL" id="JAUSVU010000004">
    <property type="protein sequence ID" value="MDQ0532758.1"/>
    <property type="molecule type" value="Genomic_DNA"/>
</dbReference>
<feature type="transmembrane region" description="Helical" evidence="1">
    <location>
        <begin position="238"/>
        <end position="262"/>
    </location>
</feature>
<keyword evidence="1" id="KW-0812">Transmembrane</keyword>
<keyword evidence="1" id="KW-1133">Transmembrane helix</keyword>
<keyword evidence="3" id="KW-1185">Reference proteome</keyword>
<accession>A0ABU0MHF0</accession>
<reference evidence="2 3" key="1">
    <citation type="submission" date="2023-07" db="EMBL/GenBank/DDBJ databases">
        <title>Genomic Encyclopedia of Type Strains, Phase IV (KMG-IV): sequencing the most valuable type-strain genomes for metagenomic binning, comparative biology and taxonomic classification.</title>
        <authorList>
            <person name="Goeker M."/>
        </authorList>
    </citation>
    <scope>NUCLEOTIDE SEQUENCE [LARGE SCALE GENOMIC DNA]</scope>
    <source>
        <strain evidence="2 3">DSM 19922</strain>
    </source>
</reference>